<reference evidence="3" key="1">
    <citation type="journal article" date="2010" name="PLoS Genet.">
        <title>The genome of a pathogenic rhodococcus: cooptive virulence underpinned by key gene acquisitions.</title>
        <authorList>
            <person name="Letek M."/>
            <person name="Gonzalez P."/>
            <person name="Macarthur I."/>
            <person name="Rodriguez H."/>
            <person name="Freeman T.C."/>
            <person name="Valero-Rello A."/>
            <person name="Blanco M."/>
            <person name="Buckley T."/>
            <person name="Cherevach I."/>
            <person name="Fahey R."/>
            <person name="Hapeshi A."/>
            <person name="Holdstock J."/>
            <person name="Leadon D."/>
            <person name="Navas J."/>
            <person name="Ocampo A."/>
            <person name="Quail M.A."/>
            <person name="Sanders M."/>
            <person name="Scortti M.M."/>
            <person name="Prescott J.F."/>
            <person name="Fogarty U."/>
            <person name="Meijer W.G."/>
            <person name="Parkhill J."/>
            <person name="Bentley S.D."/>
            <person name="Vazquez-Boland J.A."/>
        </authorList>
    </citation>
    <scope>NUCLEOTIDE SEQUENCE [LARGE SCALE GENOMIC DNA]</scope>
    <source>
        <strain evidence="3 4">103S</strain>
    </source>
</reference>
<dbReference type="InterPro" id="IPR000873">
    <property type="entry name" value="AMP-dep_synth/lig_dom"/>
</dbReference>
<dbReference type="InterPro" id="IPR020845">
    <property type="entry name" value="AMP-binding_CS"/>
</dbReference>
<evidence type="ECO:0000259" key="1">
    <source>
        <dbReference type="Pfam" id="PF00501"/>
    </source>
</evidence>
<dbReference type="PANTHER" id="PTHR24096">
    <property type="entry name" value="LONG-CHAIN-FATTY-ACID--COA LIGASE"/>
    <property type="match status" value="1"/>
</dbReference>
<evidence type="ECO:0000259" key="2">
    <source>
        <dbReference type="Pfam" id="PF13193"/>
    </source>
</evidence>
<dbReference type="PROSITE" id="PS00455">
    <property type="entry name" value="AMP_BINDING"/>
    <property type="match status" value="1"/>
</dbReference>
<name>A0A3S5Y1X0_RHOH1</name>
<feature type="domain" description="AMP-binding enzyme C-terminal" evidence="2">
    <location>
        <begin position="421"/>
        <end position="499"/>
    </location>
</feature>
<dbReference type="RefSeq" id="WP_013414650.1">
    <property type="nucleotide sequence ID" value="NC_014659.1"/>
</dbReference>
<dbReference type="Pfam" id="PF13193">
    <property type="entry name" value="AMP-binding_C"/>
    <property type="match status" value="1"/>
</dbReference>
<dbReference type="Gene3D" id="3.30.300.30">
    <property type="match status" value="1"/>
</dbReference>
<dbReference type="AlphaFoldDB" id="A0A3S5Y1X0"/>
<sequence length="514" mass="56431">MYPGIHAATAPERPAVVFTPTGEVVTYRELEDRSNQLAQQWFALGLRKGDHVAILAENHPRFLEVYWAAVRSGLYITAVNWHLTADEAAYIVTDCQAKLLVTTFRLADLASAVVDELTERPHVFMMDGVVGGFESYEESMAEFAPVPLAEQPRGDMMLYSSGTTGRPKGIRRPLTGITIDDPRGMNVGHFAKTLLGMSDESTYLVPAPMYHSAALQWSAGAQSLGATVVLMDRFDAREFLANIEKYSVTHTQVVPTMMVRLLKLPDDERTSFDVSSLQDFLHSAAPCPPAVKQATIDWLGPIVSELYSGTEGMGMTFLTADEWLERPGSVGRPVLGTPVVCDEEGRPLPAGQIGAVYFERDVVPFEYHNDADKTADSRHPSNPRLSTVGDVGYVDEDGYLFLTDRKSFMIISGGVNIYPAEIESCLAAHPDFADVAVFGLPDPEMGEYVHAVVELDPGVPGDDDTAETLRAYVLKHLAKYKVPKTIEFCDHLPRLATGKVKKHDLRDAALRALA</sequence>
<dbReference type="Pfam" id="PF00501">
    <property type="entry name" value="AMP-binding"/>
    <property type="match status" value="1"/>
</dbReference>
<protein>
    <submittedName>
        <fullName evidence="3">Acyl-CoA ligase/synthetase</fullName>
    </submittedName>
</protein>
<gene>
    <name evidence="3" type="ordered locus">REQ_03920</name>
</gene>
<dbReference type="InterPro" id="IPR045851">
    <property type="entry name" value="AMP-bd_C_sf"/>
</dbReference>
<dbReference type="Gene3D" id="3.40.50.12780">
    <property type="entry name" value="N-terminal domain of ligase-like"/>
    <property type="match status" value="1"/>
</dbReference>
<proteinExistence type="predicted"/>
<dbReference type="SUPFAM" id="SSF56801">
    <property type="entry name" value="Acetyl-CoA synthetase-like"/>
    <property type="match status" value="1"/>
</dbReference>
<keyword evidence="3" id="KW-0436">Ligase</keyword>
<evidence type="ECO:0000313" key="4">
    <source>
        <dbReference type="Proteomes" id="UP000006892"/>
    </source>
</evidence>
<dbReference type="KEGG" id="req:REQ_03920"/>
<dbReference type="PANTHER" id="PTHR24096:SF323">
    <property type="entry name" value="BLR3536 PROTEIN"/>
    <property type="match status" value="1"/>
</dbReference>
<dbReference type="EMBL" id="FN563149">
    <property type="protein sequence ID" value="CBH46529.1"/>
    <property type="molecule type" value="Genomic_DNA"/>
</dbReference>
<organism evidence="3">
    <name type="scientific">Rhodococcus hoagii (strain 103S)</name>
    <name type="common">Rhodococcus equi</name>
    <dbReference type="NCBI Taxonomy" id="685727"/>
    <lineage>
        <taxon>Bacteria</taxon>
        <taxon>Bacillati</taxon>
        <taxon>Actinomycetota</taxon>
        <taxon>Actinomycetes</taxon>
        <taxon>Mycobacteriales</taxon>
        <taxon>Nocardiaceae</taxon>
        <taxon>Prescottella</taxon>
    </lineage>
</organism>
<feature type="domain" description="AMP-dependent synthetase/ligase" evidence="1">
    <location>
        <begin position="6"/>
        <end position="359"/>
    </location>
</feature>
<dbReference type="Proteomes" id="UP001154400">
    <property type="component" value="Chromosome"/>
</dbReference>
<dbReference type="InterPro" id="IPR042099">
    <property type="entry name" value="ANL_N_sf"/>
</dbReference>
<accession>A0A3S5Y1X0</accession>
<dbReference type="GO" id="GO:0016405">
    <property type="term" value="F:CoA-ligase activity"/>
    <property type="evidence" value="ECO:0007669"/>
    <property type="project" value="TreeGrafter"/>
</dbReference>
<dbReference type="InterPro" id="IPR025110">
    <property type="entry name" value="AMP-bd_C"/>
</dbReference>
<evidence type="ECO:0000313" key="3">
    <source>
        <dbReference type="EMBL" id="CBH46529.1"/>
    </source>
</evidence>